<dbReference type="EMBL" id="LT899436">
    <property type="protein sequence ID" value="SNR15092.1"/>
    <property type="molecule type" value="Genomic_DNA"/>
</dbReference>
<sequence length="1139" mass="130278">MKSKFTLFILVLTLVSQVHAQEVPVIKIDEKEISVKKLKIETSIIGDIAFTTYDMSFYNPNDRVLEGELLFPLGENQSVIRYALDINGSLREAVIVEKEKARVAFESTIRQKIDPALLEKTKGNNYKSRIYPIPAKGYKRIVIGVQQQLILNNKNYYYELPFQFKNKMEEYALDIKVLNQKGKPKVKKGLLSSFKYNTEKDEFQSKYQGKSIKVKEPVLVKIPLNTSKEKVIATNEYFYCAKVLKDVRTNNELENSITIFWDTSLSQESKKLDAELELLETYFQKAKNASVKLVKFNLKKHTELTYSVSNGVWKSLKEELKATAFDGGTSFDFLESYQDSNSLHIFFTNGLNTLDESQINFKKKTYVVNSLRSADHNVLKYAAVKSGGDYINLKNESIKKAFQKFQQNKLQFLGTDLNENIETYPEIGSRIGANFTLLGKGFKTKDIIYVYLGKGKDTLRTLRFKLKRSEKKNNYISKIWAQKKLDYLSVQKEENRRAIVKLSKEYQIISPFTSLLVLDRIEDYVTHEITPPNELLEEYNRLLSIKVNDKKERIARLQNDLFDDYDEILEWYSKDYKEIPRNDVAPKYVAQTDMTVNATVERVETNNTSNEENSQTNQANVRTGEGETFLVKGTVSDETGPMPGVNILIKGTTTGTETDFDGNFSISVKKGDVLVYSYIGMKTEERVIANTNPYNVVLTSDNVLDEVVVVGYVPVKERTVTAAVSMVASEAIEEVSEDNDGVVLAGSKEKALAIRGASSISSSTKPLYVVNGKLVDGNPRLSPNEIASIYVIKDEDGQKIYGSRAANGVIVITTHEAKSKDEKNIEAFEAMVEGKIELKGWNPDTPYLKELKKIQNTNEAFSKYLELRNKYSNAPSFYIDVADFFKERNQEEKAIQVLSNVAEIELDNYELLRSLAYKFEEYKMYSSAIHMYKQIVELRPEDIQSYRDLALVYGDVGEYQKAVDLLYQIVNGEFVDKDEDRRYEGIETVALFELNKMIRIHREKLQIEHFDKRFLKDVALDLVITIDWNHNDTDIDLWVTDPNGEECSYRHSETKIGGYITNDMTEGFGPEAFMLKKAIKGKYKIAVDYYSSSQQKISGPTTLKLSIYKNYGRVNQVKEVKVIRLTNKDDKIEIGNITF</sequence>
<evidence type="ECO:0000256" key="2">
    <source>
        <dbReference type="SAM" id="SignalP"/>
    </source>
</evidence>
<dbReference type="InterPro" id="IPR011990">
    <property type="entry name" value="TPR-like_helical_dom_sf"/>
</dbReference>
<feature type="signal peptide" evidence="2">
    <location>
        <begin position="1"/>
        <end position="20"/>
    </location>
</feature>
<dbReference type="InterPro" id="IPR037066">
    <property type="entry name" value="Plug_dom_sf"/>
</dbReference>
<dbReference type="Gene3D" id="2.170.130.10">
    <property type="entry name" value="TonB-dependent receptor, plug domain"/>
    <property type="match status" value="1"/>
</dbReference>
<dbReference type="Pfam" id="PF09906">
    <property type="entry name" value="DUF2135"/>
    <property type="match status" value="1"/>
</dbReference>
<proteinExistence type="predicted"/>
<reference evidence="4 5" key="1">
    <citation type="submission" date="2017-07" db="EMBL/GenBank/DDBJ databases">
        <authorList>
            <person name="Sun Z.S."/>
            <person name="Albrecht U."/>
            <person name="Echele G."/>
            <person name="Lee C.C."/>
        </authorList>
    </citation>
    <scope>NUCLEOTIDE SEQUENCE [LARGE SCALE GENOMIC DNA]</scope>
    <source>
        <strain evidence="5">type strain: KCTC 22618</strain>
    </source>
</reference>
<dbReference type="SUPFAM" id="SSF56935">
    <property type="entry name" value="Porins"/>
    <property type="match status" value="1"/>
</dbReference>
<evidence type="ECO:0000313" key="4">
    <source>
        <dbReference type="EMBL" id="SNR15092.1"/>
    </source>
</evidence>
<gene>
    <name evidence="4" type="ORF">TJEJU_1358</name>
</gene>
<dbReference type="KEGG" id="tje:TJEJU_1358"/>
<evidence type="ECO:0000313" key="5">
    <source>
        <dbReference type="Proteomes" id="UP000215214"/>
    </source>
</evidence>
<dbReference type="Pfam" id="PF08487">
    <property type="entry name" value="VIT"/>
    <property type="match status" value="1"/>
</dbReference>
<feature type="domain" description="VIT" evidence="3">
    <location>
        <begin position="19"/>
        <end position="147"/>
    </location>
</feature>
<dbReference type="Proteomes" id="UP000215214">
    <property type="component" value="Chromosome TJEJU"/>
</dbReference>
<evidence type="ECO:0000259" key="3">
    <source>
        <dbReference type="PROSITE" id="PS51468"/>
    </source>
</evidence>
<dbReference type="RefSeq" id="WP_095070581.1">
    <property type="nucleotide sequence ID" value="NZ_LT899436.1"/>
</dbReference>
<dbReference type="Pfam" id="PF13715">
    <property type="entry name" value="CarbopepD_reg_2"/>
    <property type="match status" value="1"/>
</dbReference>
<organism evidence="4 5">
    <name type="scientific">Tenacibaculum jejuense</name>
    <dbReference type="NCBI Taxonomy" id="584609"/>
    <lineage>
        <taxon>Bacteria</taxon>
        <taxon>Pseudomonadati</taxon>
        <taxon>Bacteroidota</taxon>
        <taxon>Flavobacteriia</taxon>
        <taxon>Flavobacteriales</taxon>
        <taxon>Flavobacteriaceae</taxon>
        <taxon>Tenacibaculum</taxon>
    </lineage>
</organism>
<evidence type="ECO:0000256" key="1">
    <source>
        <dbReference type="PROSITE-ProRule" id="PRU00339"/>
    </source>
</evidence>
<dbReference type="SUPFAM" id="SSF49464">
    <property type="entry name" value="Carboxypeptidase regulatory domain-like"/>
    <property type="match status" value="1"/>
</dbReference>
<dbReference type="Gene3D" id="2.60.120.380">
    <property type="match status" value="1"/>
</dbReference>
<name>A0A238U7M0_9FLAO</name>
<feature type="chain" id="PRO_5013303037" description="VIT domain-containing protein" evidence="2">
    <location>
        <begin position="21"/>
        <end position="1139"/>
    </location>
</feature>
<keyword evidence="1" id="KW-0802">TPR repeat</keyword>
<keyword evidence="2" id="KW-0732">Signal</keyword>
<feature type="repeat" description="TPR" evidence="1">
    <location>
        <begin position="909"/>
        <end position="942"/>
    </location>
</feature>
<dbReference type="Gene3D" id="1.25.40.10">
    <property type="entry name" value="Tetratricopeptide repeat domain"/>
    <property type="match status" value="1"/>
</dbReference>
<dbReference type="InterPro" id="IPR019220">
    <property type="entry name" value="DUF2135"/>
</dbReference>
<dbReference type="SUPFAM" id="SSF48452">
    <property type="entry name" value="TPR-like"/>
    <property type="match status" value="1"/>
</dbReference>
<dbReference type="OrthoDB" id="9768177at2"/>
<dbReference type="InterPro" id="IPR019734">
    <property type="entry name" value="TPR_rpt"/>
</dbReference>
<dbReference type="InterPro" id="IPR013694">
    <property type="entry name" value="VIT"/>
</dbReference>
<dbReference type="AlphaFoldDB" id="A0A238U7M0"/>
<keyword evidence="5" id="KW-1185">Reference proteome</keyword>
<dbReference type="PROSITE" id="PS51468">
    <property type="entry name" value="VIT"/>
    <property type="match status" value="1"/>
</dbReference>
<dbReference type="PANTHER" id="PTHR45737:SF6">
    <property type="entry name" value="VON WILLEBRAND FACTOR A DOMAIN-CONTAINING PROTEIN 5A"/>
    <property type="match status" value="1"/>
</dbReference>
<accession>A0A238U7M0</accession>
<protein>
    <recommendedName>
        <fullName evidence="3">VIT domain-containing protein</fullName>
    </recommendedName>
</protein>
<dbReference type="PANTHER" id="PTHR45737">
    <property type="entry name" value="VON WILLEBRAND FACTOR A DOMAIN-CONTAINING PROTEIN 5A"/>
    <property type="match status" value="1"/>
</dbReference>
<dbReference type="InterPro" id="IPR008969">
    <property type="entry name" value="CarboxyPept-like_regulatory"/>
</dbReference>
<dbReference type="PROSITE" id="PS50005">
    <property type="entry name" value="TPR"/>
    <property type="match status" value="1"/>
</dbReference>